<dbReference type="EMBL" id="JAAIUW010000006">
    <property type="protein sequence ID" value="KAF7827367.1"/>
    <property type="molecule type" value="Genomic_DNA"/>
</dbReference>
<evidence type="ECO:0000313" key="1">
    <source>
        <dbReference type="EMBL" id="KAF7827367.1"/>
    </source>
</evidence>
<organism evidence="1 2">
    <name type="scientific">Senna tora</name>
    <dbReference type="NCBI Taxonomy" id="362788"/>
    <lineage>
        <taxon>Eukaryota</taxon>
        <taxon>Viridiplantae</taxon>
        <taxon>Streptophyta</taxon>
        <taxon>Embryophyta</taxon>
        <taxon>Tracheophyta</taxon>
        <taxon>Spermatophyta</taxon>
        <taxon>Magnoliopsida</taxon>
        <taxon>eudicotyledons</taxon>
        <taxon>Gunneridae</taxon>
        <taxon>Pentapetalae</taxon>
        <taxon>rosids</taxon>
        <taxon>fabids</taxon>
        <taxon>Fabales</taxon>
        <taxon>Fabaceae</taxon>
        <taxon>Caesalpinioideae</taxon>
        <taxon>Cassia clade</taxon>
        <taxon>Senna</taxon>
    </lineage>
</organism>
<sequence>MAVIKLASMSWRYISILQLIASNPCLR</sequence>
<evidence type="ECO:0000313" key="2">
    <source>
        <dbReference type="Proteomes" id="UP000634136"/>
    </source>
</evidence>
<protein>
    <submittedName>
        <fullName evidence="1">Uncharacterized protein</fullName>
    </submittedName>
</protein>
<gene>
    <name evidence="1" type="ORF">G2W53_018531</name>
</gene>
<accession>A0A834TTW8</accession>
<dbReference type="Proteomes" id="UP000634136">
    <property type="component" value="Unassembled WGS sequence"/>
</dbReference>
<dbReference type="AlphaFoldDB" id="A0A834TTW8"/>
<keyword evidence="2" id="KW-1185">Reference proteome</keyword>
<proteinExistence type="predicted"/>
<reference evidence="1" key="1">
    <citation type="submission" date="2020-09" db="EMBL/GenBank/DDBJ databases">
        <title>Genome-Enabled Discovery of Anthraquinone Biosynthesis in Senna tora.</title>
        <authorList>
            <person name="Kang S.-H."/>
            <person name="Pandey R.P."/>
            <person name="Lee C.-M."/>
            <person name="Sim J.-S."/>
            <person name="Jeong J.-T."/>
            <person name="Choi B.-S."/>
            <person name="Jung M."/>
            <person name="Ginzburg D."/>
            <person name="Zhao K."/>
            <person name="Won S.Y."/>
            <person name="Oh T.-J."/>
            <person name="Yu Y."/>
            <person name="Kim N.-H."/>
            <person name="Lee O.R."/>
            <person name="Lee T.-H."/>
            <person name="Bashyal P."/>
            <person name="Kim T.-S."/>
            <person name="Lee W.-H."/>
            <person name="Kawkins C."/>
            <person name="Kim C.-K."/>
            <person name="Kim J.S."/>
            <person name="Ahn B.O."/>
            <person name="Rhee S.Y."/>
            <person name="Sohng J.K."/>
        </authorList>
    </citation>
    <scope>NUCLEOTIDE SEQUENCE</scope>
    <source>
        <tissue evidence="1">Leaf</tissue>
    </source>
</reference>
<comment type="caution">
    <text evidence="1">The sequence shown here is derived from an EMBL/GenBank/DDBJ whole genome shotgun (WGS) entry which is preliminary data.</text>
</comment>
<name>A0A834TTW8_9FABA</name>